<accession>A0A553HU36</accession>
<evidence type="ECO:0000313" key="3">
    <source>
        <dbReference type="Proteomes" id="UP000319160"/>
    </source>
</evidence>
<dbReference type="AlphaFoldDB" id="A0A553HU36"/>
<dbReference type="InterPro" id="IPR002575">
    <property type="entry name" value="Aminoglycoside_PTrfase"/>
</dbReference>
<proteinExistence type="predicted"/>
<feature type="domain" description="Aminoglycoside phosphotransferase" evidence="1">
    <location>
        <begin position="291"/>
        <end position="354"/>
    </location>
</feature>
<dbReference type="Pfam" id="PF01636">
    <property type="entry name" value="APH"/>
    <property type="match status" value="1"/>
</dbReference>
<dbReference type="Proteomes" id="UP000319160">
    <property type="component" value="Unassembled WGS sequence"/>
</dbReference>
<evidence type="ECO:0000313" key="2">
    <source>
        <dbReference type="EMBL" id="TRX91444.1"/>
    </source>
</evidence>
<protein>
    <recommendedName>
        <fullName evidence="1">Aminoglycoside phosphotransferase domain-containing protein</fullName>
    </recommendedName>
</protein>
<sequence>MPPKPRFVSMRRDDLAWEENDKETDAWEKSLHKAELYRAIASLIKKYRPGEAVELHTPIRGGYNVFYRLEYKDGIVRFPEEKVRYEVATMRCIAAKTTIPVPKIYHFGTAAENPTGLGPFIIMDYVDHEMTMSEALKDPALEPDERHELDPNISAEKLEFLYRQMANIVLQLSTVTFPRIGSLVEDEDGQFSVSGRPLIQNMNNLIEFTDMPPTLLPSQTYSTSDEWYSAMADMHLAQLVFQHNDAVIDEDDARDKYVARQLFRQLASKGQLTKDDSNDGNPSAFPLYSSDLRPSNVLIDKDLKVVGVIDWEFTYAAPPQFSFDPPWWLLLKCPDEWDGAYTPWMEAYEPRLETFLRLLEDEEKKMRDSSEIGSDLTNLSLERDRRIPLSQRMRESWKHKTWMISYAARNSWEFDGLFWRFLDPMYFGPNEDADHRARLGLLSQKELEVMEHVVKTKMEESKERILVHWDHDDAAAQLAKVMI</sequence>
<dbReference type="InterPro" id="IPR011009">
    <property type="entry name" value="Kinase-like_dom_sf"/>
</dbReference>
<dbReference type="PANTHER" id="PTHR21310">
    <property type="entry name" value="AMINOGLYCOSIDE PHOSPHOTRANSFERASE-RELATED-RELATED"/>
    <property type="match status" value="1"/>
</dbReference>
<gene>
    <name evidence="2" type="ORF">FHL15_007668</name>
</gene>
<reference evidence="3" key="1">
    <citation type="submission" date="2019-06" db="EMBL/GenBank/DDBJ databases">
        <title>Draft genome sequence of the griseofulvin-producing fungus Xylaria cubensis strain G536.</title>
        <authorList>
            <person name="Mead M.E."/>
            <person name="Raja H.A."/>
            <person name="Steenwyk J.L."/>
            <person name="Knowles S.L."/>
            <person name="Oberlies N.H."/>
            <person name="Rokas A."/>
        </authorList>
    </citation>
    <scope>NUCLEOTIDE SEQUENCE [LARGE SCALE GENOMIC DNA]</scope>
    <source>
        <strain evidence="3">G536</strain>
    </source>
</reference>
<comment type="caution">
    <text evidence="2">The sequence shown here is derived from an EMBL/GenBank/DDBJ whole genome shotgun (WGS) entry which is preliminary data.</text>
</comment>
<name>A0A553HU36_9PEZI</name>
<evidence type="ECO:0000259" key="1">
    <source>
        <dbReference type="Pfam" id="PF01636"/>
    </source>
</evidence>
<keyword evidence="3" id="KW-1185">Reference proteome</keyword>
<dbReference type="EMBL" id="VFLP01000045">
    <property type="protein sequence ID" value="TRX91444.1"/>
    <property type="molecule type" value="Genomic_DNA"/>
</dbReference>
<dbReference type="SUPFAM" id="SSF56112">
    <property type="entry name" value="Protein kinase-like (PK-like)"/>
    <property type="match status" value="1"/>
</dbReference>
<organism evidence="2 3">
    <name type="scientific">Xylaria flabelliformis</name>
    <dbReference type="NCBI Taxonomy" id="2512241"/>
    <lineage>
        <taxon>Eukaryota</taxon>
        <taxon>Fungi</taxon>
        <taxon>Dikarya</taxon>
        <taxon>Ascomycota</taxon>
        <taxon>Pezizomycotina</taxon>
        <taxon>Sordariomycetes</taxon>
        <taxon>Xylariomycetidae</taxon>
        <taxon>Xylariales</taxon>
        <taxon>Xylariaceae</taxon>
        <taxon>Xylaria</taxon>
    </lineage>
</organism>
<dbReference type="OrthoDB" id="5412996at2759"/>
<dbReference type="PANTHER" id="PTHR21310:SF37">
    <property type="entry name" value="AMINOGLYCOSIDE PHOSPHOTRANSFERASE DOMAIN-CONTAINING PROTEIN"/>
    <property type="match status" value="1"/>
</dbReference>
<dbReference type="InterPro" id="IPR051678">
    <property type="entry name" value="AGP_Transferase"/>
</dbReference>